<evidence type="ECO:0000256" key="1">
    <source>
        <dbReference type="ARBA" id="ARBA00022603"/>
    </source>
</evidence>
<dbReference type="Proteomes" id="UP001139450">
    <property type="component" value="Unassembled WGS sequence"/>
</dbReference>
<dbReference type="RefSeq" id="WP_245129886.1">
    <property type="nucleotide sequence ID" value="NZ_JALJEJ010000004.1"/>
</dbReference>
<evidence type="ECO:0000313" key="4">
    <source>
        <dbReference type="Proteomes" id="UP001139450"/>
    </source>
</evidence>
<dbReference type="GO" id="GO:0032259">
    <property type="term" value="P:methylation"/>
    <property type="evidence" value="ECO:0007669"/>
    <property type="project" value="UniProtKB-KW"/>
</dbReference>
<proteinExistence type="predicted"/>
<comment type="caution">
    <text evidence="3">The sequence shown here is derived from an EMBL/GenBank/DDBJ whole genome shotgun (WGS) entry which is preliminary data.</text>
</comment>
<dbReference type="Pfam" id="PF04072">
    <property type="entry name" value="LCM"/>
    <property type="match status" value="1"/>
</dbReference>
<sequence>METPRDFSTISPSAKSLLFLKGHTQIPYALQAAKLMAAPENFEPDFAKKDTLFWSRVYHFESRYRSIDYLLEGIDAQNILELSSGFSFRGLEAVKTPGVNYIDTDLPNVIEHKKHLILQLETFISDRLQLLPLNALNREEFAAAVNQFPMGKLTIVNEGLLMYLNMEEKRTLCRNIRAALEERGGYWITADAYVKTPEFNAAISKSDKLNQFFEKHNIEENKFDSFEQAEAFFLESGLAIDKEAEVAPGQISSLPYLLACLDPEQLAKLRQVPKMQKTWRLKLA</sequence>
<organism evidence="3 4">
    <name type="scientific">Mucilaginibacter straminoryzae</name>
    <dbReference type="NCBI Taxonomy" id="2932774"/>
    <lineage>
        <taxon>Bacteria</taxon>
        <taxon>Pseudomonadati</taxon>
        <taxon>Bacteroidota</taxon>
        <taxon>Sphingobacteriia</taxon>
        <taxon>Sphingobacteriales</taxon>
        <taxon>Sphingobacteriaceae</taxon>
        <taxon>Mucilaginibacter</taxon>
    </lineage>
</organism>
<keyword evidence="2 3" id="KW-0808">Transferase</keyword>
<name>A0A9X2B927_9SPHI</name>
<dbReference type="InterPro" id="IPR029063">
    <property type="entry name" value="SAM-dependent_MTases_sf"/>
</dbReference>
<dbReference type="EMBL" id="JALJEJ010000004">
    <property type="protein sequence ID" value="MCJ8210046.1"/>
    <property type="molecule type" value="Genomic_DNA"/>
</dbReference>
<keyword evidence="4" id="KW-1185">Reference proteome</keyword>
<accession>A0A9X2B927</accession>
<evidence type="ECO:0000313" key="3">
    <source>
        <dbReference type="EMBL" id="MCJ8210046.1"/>
    </source>
</evidence>
<reference evidence="3" key="1">
    <citation type="submission" date="2022-04" db="EMBL/GenBank/DDBJ databases">
        <title>Mucilaginibacter sp. RS28 isolated from freshwater.</title>
        <authorList>
            <person name="Ko S.-R."/>
        </authorList>
    </citation>
    <scope>NUCLEOTIDE SEQUENCE</scope>
    <source>
        <strain evidence="3">RS28</strain>
    </source>
</reference>
<dbReference type="AlphaFoldDB" id="A0A9X2B927"/>
<dbReference type="EC" id="2.1.1.-" evidence="3"/>
<keyword evidence="1 3" id="KW-0489">Methyltransferase</keyword>
<dbReference type="SUPFAM" id="SSF53335">
    <property type="entry name" value="S-adenosyl-L-methionine-dependent methyltransferases"/>
    <property type="match status" value="1"/>
</dbReference>
<dbReference type="GO" id="GO:0008168">
    <property type="term" value="F:methyltransferase activity"/>
    <property type="evidence" value="ECO:0007669"/>
    <property type="project" value="UniProtKB-KW"/>
</dbReference>
<dbReference type="Gene3D" id="3.40.50.150">
    <property type="entry name" value="Vaccinia Virus protein VP39"/>
    <property type="match status" value="1"/>
</dbReference>
<dbReference type="InterPro" id="IPR007213">
    <property type="entry name" value="Ppm1/Ppm2/Tcmp"/>
</dbReference>
<evidence type="ECO:0000256" key="2">
    <source>
        <dbReference type="ARBA" id="ARBA00022679"/>
    </source>
</evidence>
<protein>
    <submittedName>
        <fullName evidence="3">Class I SAM-dependent methyltransferase</fullName>
        <ecNumber evidence="3">2.1.1.-</ecNumber>
    </submittedName>
</protein>
<gene>
    <name evidence="3" type="ORF">MUY27_10025</name>
</gene>